<dbReference type="Proteomes" id="UP000179381">
    <property type="component" value="Unassembled WGS sequence"/>
</dbReference>
<organism evidence="3 4">
    <name type="scientific">Candidatus Nomurabacteria bacterium RIFCSPLOWO2_01_FULL_46_18</name>
    <dbReference type="NCBI Taxonomy" id="1801783"/>
    <lineage>
        <taxon>Bacteria</taxon>
        <taxon>Candidatus Nomuraibacteriota</taxon>
    </lineage>
</organism>
<feature type="signal peptide" evidence="2">
    <location>
        <begin position="1"/>
        <end position="32"/>
    </location>
</feature>
<accession>A0A1F6XE59</accession>
<protein>
    <submittedName>
        <fullName evidence="3">Uncharacterized protein</fullName>
    </submittedName>
</protein>
<name>A0A1F6XE59_9BACT</name>
<keyword evidence="1" id="KW-0472">Membrane</keyword>
<gene>
    <name evidence="3" type="ORF">A2933_00390</name>
</gene>
<feature type="chain" id="PRO_5009225778" evidence="2">
    <location>
        <begin position="33"/>
        <end position="125"/>
    </location>
</feature>
<reference evidence="3 4" key="1">
    <citation type="journal article" date="2016" name="Nat. Commun.">
        <title>Thousands of microbial genomes shed light on interconnected biogeochemical processes in an aquifer system.</title>
        <authorList>
            <person name="Anantharaman K."/>
            <person name="Brown C.T."/>
            <person name="Hug L.A."/>
            <person name="Sharon I."/>
            <person name="Castelle C.J."/>
            <person name="Probst A.J."/>
            <person name="Thomas B.C."/>
            <person name="Singh A."/>
            <person name="Wilkins M.J."/>
            <person name="Karaoz U."/>
            <person name="Brodie E.L."/>
            <person name="Williams K.H."/>
            <person name="Hubbard S.S."/>
            <person name="Banfield J.F."/>
        </authorList>
    </citation>
    <scope>NUCLEOTIDE SEQUENCE [LARGE SCALE GENOMIC DNA]</scope>
</reference>
<evidence type="ECO:0000313" key="3">
    <source>
        <dbReference type="EMBL" id="OGI92406.1"/>
    </source>
</evidence>
<comment type="caution">
    <text evidence="3">The sequence shown here is derived from an EMBL/GenBank/DDBJ whole genome shotgun (WGS) entry which is preliminary data.</text>
</comment>
<evidence type="ECO:0000256" key="2">
    <source>
        <dbReference type="SAM" id="SignalP"/>
    </source>
</evidence>
<proteinExistence type="predicted"/>
<keyword evidence="1" id="KW-1133">Transmembrane helix</keyword>
<evidence type="ECO:0000256" key="1">
    <source>
        <dbReference type="SAM" id="Phobius"/>
    </source>
</evidence>
<feature type="transmembrane region" description="Helical" evidence="1">
    <location>
        <begin position="103"/>
        <end position="121"/>
    </location>
</feature>
<evidence type="ECO:0000313" key="4">
    <source>
        <dbReference type="Proteomes" id="UP000179381"/>
    </source>
</evidence>
<keyword evidence="2" id="KW-0732">Signal</keyword>
<keyword evidence="1" id="KW-0812">Transmembrane</keyword>
<sequence>MKKRTKINNMRKVVILFFLAFSFLITSGVASAEYKAGDPNPDVSTSYVRGSDIDNIKKIIGEKTPDVIAKPVIAAVQAIEKFRIDMAEKSEGKFYNFIFSNPYVFYVIFFIIFVFVLRTIWRIIF</sequence>
<dbReference type="EMBL" id="MFVH01000011">
    <property type="protein sequence ID" value="OGI92406.1"/>
    <property type="molecule type" value="Genomic_DNA"/>
</dbReference>
<dbReference type="AlphaFoldDB" id="A0A1F6XE59"/>